<organism evidence="1 2">
    <name type="scientific">Paracoccus tegillarcae</name>
    <dbReference type="NCBI Taxonomy" id="1529068"/>
    <lineage>
        <taxon>Bacteria</taxon>
        <taxon>Pseudomonadati</taxon>
        <taxon>Pseudomonadota</taxon>
        <taxon>Alphaproteobacteria</taxon>
        <taxon>Rhodobacterales</taxon>
        <taxon>Paracoccaceae</taxon>
        <taxon>Paracoccus</taxon>
    </lineage>
</organism>
<proteinExistence type="predicted"/>
<dbReference type="AlphaFoldDB" id="A0A2K9EMR0"/>
<dbReference type="KEGG" id="paro:CUV01_05480"/>
<protein>
    <submittedName>
        <fullName evidence="1">Uncharacterized protein</fullName>
    </submittedName>
</protein>
<dbReference type="EMBL" id="CP025408">
    <property type="protein sequence ID" value="AUH32915.1"/>
    <property type="molecule type" value="Genomic_DNA"/>
</dbReference>
<sequence>MAELSPETCALPPGTDWSWRPAVLSQALPDPEHVAPASGRRLSDEMALWHDCPDKALTLRQRPQTDGAPFDLLLEVPRFGGSYLSVSFDLPASAMNGLTSAHILRLATVLRSQEGASIYARLNVTHGPNTENILRHVDLTRSDPSGRYLVEFDLAGTDLNQNRLEKIWLDLIVEQPRLESVTLAELVMSRHLRANF</sequence>
<gene>
    <name evidence="1" type="ORF">CUV01_05480</name>
</gene>
<name>A0A2K9EMR0_9RHOB</name>
<evidence type="ECO:0000313" key="2">
    <source>
        <dbReference type="Proteomes" id="UP000233742"/>
    </source>
</evidence>
<dbReference type="Proteomes" id="UP000233742">
    <property type="component" value="Chromosome"/>
</dbReference>
<reference evidence="1 2" key="1">
    <citation type="submission" date="2017-12" db="EMBL/GenBank/DDBJ databases">
        <authorList>
            <person name="Hurst M.R.H."/>
        </authorList>
    </citation>
    <scope>NUCLEOTIDE SEQUENCE [LARGE SCALE GENOMIC DNA]</scope>
    <source>
        <strain evidence="1 2">BM15</strain>
    </source>
</reference>
<dbReference type="Pfam" id="PF20086">
    <property type="entry name" value="DUF6478"/>
    <property type="match status" value="1"/>
</dbReference>
<evidence type="ECO:0000313" key="1">
    <source>
        <dbReference type="EMBL" id="AUH32915.1"/>
    </source>
</evidence>
<keyword evidence="2" id="KW-1185">Reference proteome</keyword>
<accession>A0A2K9EMR0</accession>
<dbReference type="InterPro" id="IPR045514">
    <property type="entry name" value="DUF6478"/>
</dbReference>